<dbReference type="InterPro" id="IPR000073">
    <property type="entry name" value="AB_hydrolase_1"/>
</dbReference>
<dbReference type="Pfam" id="PF12697">
    <property type="entry name" value="Abhydrolase_6"/>
    <property type="match status" value="1"/>
</dbReference>
<accession>A0A1F6E8B6</accession>
<dbReference type="SUPFAM" id="SSF53474">
    <property type="entry name" value="alpha/beta-Hydrolases"/>
    <property type="match status" value="1"/>
</dbReference>
<dbReference type="EMBL" id="MFLP01000032">
    <property type="protein sequence ID" value="OGG69422.1"/>
    <property type="molecule type" value="Genomic_DNA"/>
</dbReference>
<evidence type="ECO:0000259" key="1">
    <source>
        <dbReference type="Pfam" id="PF12697"/>
    </source>
</evidence>
<name>A0A1F6E8B6_9BACT</name>
<protein>
    <recommendedName>
        <fullName evidence="1">AB hydrolase-1 domain-containing protein</fullName>
    </recommendedName>
</protein>
<feature type="domain" description="AB hydrolase-1" evidence="1">
    <location>
        <begin position="36"/>
        <end position="169"/>
    </location>
</feature>
<dbReference type="Gene3D" id="3.40.50.1820">
    <property type="entry name" value="alpha/beta hydrolase"/>
    <property type="match status" value="1"/>
</dbReference>
<dbReference type="AlphaFoldDB" id="A0A1F6E8B6"/>
<proteinExistence type="predicted"/>
<evidence type="ECO:0000313" key="2">
    <source>
        <dbReference type="EMBL" id="OGG69422.1"/>
    </source>
</evidence>
<sequence>MLQNKTAAVNGTPVSYWENAADEYTQTVVFFSPGALPGDHFEAFADFFPKNIRVISPDFPGIGKTPPIHHGSIADAGQLMHAFISHLELEEATLVGISYGGFILDKVLGIGRYKKAILIATGEFYSPAFTLLINILSLPPRFSATARKIYKHLYTTHFSFATRFLPEFDITENTDLDDLLWLLLSGVNNRVDTRQRIETETSLVFLKDDKFIGKQSVGKLQSRYVNSKIYFLDIRHTFPLNEAEGEELKAFLNKTLRKEVEE</sequence>
<dbReference type="InterPro" id="IPR029058">
    <property type="entry name" value="AB_hydrolase_fold"/>
</dbReference>
<dbReference type="Proteomes" id="UP000176689">
    <property type="component" value="Unassembled WGS sequence"/>
</dbReference>
<gene>
    <name evidence="2" type="ORF">A3F27_03210</name>
</gene>
<evidence type="ECO:0000313" key="3">
    <source>
        <dbReference type="Proteomes" id="UP000176689"/>
    </source>
</evidence>
<comment type="caution">
    <text evidence="2">The sequence shown here is derived from an EMBL/GenBank/DDBJ whole genome shotgun (WGS) entry which is preliminary data.</text>
</comment>
<organism evidence="2 3">
    <name type="scientific">Candidatus Kaiserbacteria bacterium RIFCSPHIGHO2_12_FULL_53_13</name>
    <dbReference type="NCBI Taxonomy" id="1798502"/>
    <lineage>
        <taxon>Bacteria</taxon>
        <taxon>Candidatus Kaiseribacteriota</taxon>
    </lineage>
</organism>
<reference evidence="2 3" key="1">
    <citation type="journal article" date="2016" name="Nat. Commun.">
        <title>Thousands of microbial genomes shed light on interconnected biogeochemical processes in an aquifer system.</title>
        <authorList>
            <person name="Anantharaman K."/>
            <person name="Brown C.T."/>
            <person name="Hug L.A."/>
            <person name="Sharon I."/>
            <person name="Castelle C.J."/>
            <person name="Probst A.J."/>
            <person name="Thomas B.C."/>
            <person name="Singh A."/>
            <person name="Wilkins M.J."/>
            <person name="Karaoz U."/>
            <person name="Brodie E.L."/>
            <person name="Williams K.H."/>
            <person name="Hubbard S.S."/>
            <person name="Banfield J.F."/>
        </authorList>
    </citation>
    <scope>NUCLEOTIDE SEQUENCE [LARGE SCALE GENOMIC DNA]</scope>
</reference>